<reference evidence="2 3" key="1">
    <citation type="submission" date="2018-06" db="EMBL/GenBank/DDBJ databases">
        <authorList>
            <consortium name="Pathogen Informatics"/>
            <person name="Doyle S."/>
        </authorList>
    </citation>
    <scope>NUCLEOTIDE SEQUENCE [LARGE SCALE GENOMIC DNA]</scope>
    <source>
        <strain evidence="2 3">NCTC7908</strain>
    </source>
</reference>
<accession>A0ABD7MTA2</accession>
<dbReference type="AlphaFoldDB" id="A0ABD7MTA2"/>
<keyword evidence="1" id="KW-1133">Transmembrane helix</keyword>
<protein>
    <submittedName>
        <fullName evidence="2">Multidrug ABC transporter permease</fullName>
    </submittedName>
</protein>
<feature type="transmembrane region" description="Helical" evidence="1">
    <location>
        <begin position="12"/>
        <end position="36"/>
    </location>
</feature>
<feature type="transmembrane region" description="Helical" evidence="1">
    <location>
        <begin position="138"/>
        <end position="161"/>
    </location>
</feature>
<sequence length="247" mass="25857">MWFARCVSTMRMAFLSSPLLGTPTAAIITIGLAPLLEILGMFLLGSALHSPNPGSIFVRAIIMCTVATTAMLIATTIAHDRACGVLTEVVTRRHLDSAYFVAIALFAGGVSATSAGISALALWIAMPPSISVISASLPLFPIAIALGVGLGLCASTAAFLWSDPYIVLNLLVPFLPIALGTIVPISLYPQPFGSLLHYFPLARSLESLTAASLRYDAFCCVVLLVIATGTLVLVGRQSRKQGSLPSL</sequence>
<feature type="transmembrane region" description="Helical" evidence="1">
    <location>
        <begin position="99"/>
        <end position="126"/>
    </location>
</feature>
<keyword evidence="1" id="KW-0812">Transmembrane</keyword>
<feature type="transmembrane region" description="Helical" evidence="1">
    <location>
        <begin position="56"/>
        <end position="78"/>
    </location>
</feature>
<feature type="transmembrane region" description="Helical" evidence="1">
    <location>
        <begin position="168"/>
        <end position="188"/>
    </location>
</feature>
<evidence type="ECO:0000256" key="1">
    <source>
        <dbReference type="SAM" id="Phobius"/>
    </source>
</evidence>
<organism evidence="2 3">
    <name type="scientific">Corynebacterium ulcerans</name>
    <dbReference type="NCBI Taxonomy" id="65058"/>
    <lineage>
        <taxon>Bacteria</taxon>
        <taxon>Bacillati</taxon>
        <taxon>Actinomycetota</taxon>
        <taxon>Actinomycetes</taxon>
        <taxon>Mycobacteriales</taxon>
        <taxon>Corynebacteriaceae</taxon>
        <taxon>Corynebacterium</taxon>
    </lineage>
</organism>
<name>A0ABD7MTA2_CORUL</name>
<keyword evidence="1" id="KW-0472">Membrane</keyword>
<gene>
    <name evidence="2" type="ORF">NCTC7908_01332</name>
</gene>
<proteinExistence type="predicted"/>
<feature type="transmembrane region" description="Helical" evidence="1">
    <location>
        <begin position="215"/>
        <end position="234"/>
    </location>
</feature>
<dbReference type="Proteomes" id="UP000248741">
    <property type="component" value="Chromosome 1"/>
</dbReference>
<evidence type="ECO:0000313" key="2">
    <source>
        <dbReference type="EMBL" id="SQG51625.1"/>
    </source>
</evidence>
<dbReference type="RefSeq" id="WP_095076076.1">
    <property type="nucleotide sequence ID" value="NZ_CP068134.1"/>
</dbReference>
<dbReference type="EMBL" id="LS483400">
    <property type="protein sequence ID" value="SQG51625.1"/>
    <property type="molecule type" value="Genomic_DNA"/>
</dbReference>
<evidence type="ECO:0000313" key="3">
    <source>
        <dbReference type="Proteomes" id="UP000248741"/>
    </source>
</evidence>